<proteinExistence type="predicted"/>
<gene>
    <name evidence="1" type="primary">Cnig_chr_X.g24951</name>
    <name evidence="1" type="ORF">B9Z55_024951</name>
</gene>
<name>A0A2G5SX21_9PELO</name>
<sequence length="174" mass="20915">MKWIPVAAILQYFRLKKPKIRHERMEEAEEDETFLVPRRPIKHPDFWDSALCEFNPDGSIKIVEIGSAEWNEEIESMFLKRELTESIWHYQLKDKKQDFYYENKKFSEAEALLYRDGMKVGKFLVSCNTLKEIKEKFVLYFISANGRVKCRLIMSGIIDNRLRFSINETKFWFL</sequence>
<evidence type="ECO:0000313" key="1">
    <source>
        <dbReference type="EMBL" id="PIC19376.1"/>
    </source>
</evidence>
<dbReference type="EMBL" id="PDUG01000006">
    <property type="protein sequence ID" value="PIC19376.1"/>
    <property type="molecule type" value="Genomic_DNA"/>
</dbReference>
<reference evidence="2" key="1">
    <citation type="submission" date="2017-10" db="EMBL/GenBank/DDBJ databases">
        <title>Rapid genome shrinkage in a self-fertile nematode reveals novel sperm competition proteins.</title>
        <authorList>
            <person name="Yin D."/>
            <person name="Schwarz E.M."/>
            <person name="Thomas C.G."/>
            <person name="Felde R.L."/>
            <person name="Korf I.F."/>
            <person name="Cutter A.D."/>
            <person name="Schartner C.M."/>
            <person name="Ralston E.J."/>
            <person name="Meyer B.J."/>
            <person name="Haag E.S."/>
        </authorList>
    </citation>
    <scope>NUCLEOTIDE SEQUENCE [LARGE SCALE GENOMIC DNA]</scope>
    <source>
        <strain evidence="2">JU1422</strain>
    </source>
</reference>
<dbReference type="OrthoDB" id="10334570at2759"/>
<evidence type="ECO:0000313" key="2">
    <source>
        <dbReference type="Proteomes" id="UP000230233"/>
    </source>
</evidence>
<dbReference type="Proteomes" id="UP000230233">
    <property type="component" value="Chromosome X"/>
</dbReference>
<accession>A0A2G5SX21</accession>
<keyword evidence="2" id="KW-1185">Reference proteome</keyword>
<organism evidence="1 2">
    <name type="scientific">Caenorhabditis nigoni</name>
    <dbReference type="NCBI Taxonomy" id="1611254"/>
    <lineage>
        <taxon>Eukaryota</taxon>
        <taxon>Metazoa</taxon>
        <taxon>Ecdysozoa</taxon>
        <taxon>Nematoda</taxon>
        <taxon>Chromadorea</taxon>
        <taxon>Rhabditida</taxon>
        <taxon>Rhabditina</taxon>
        <taxon>Rhabditomorpha</taxon>
        <taxon>Rhabditoidea</taxon>
        <taxon>Rhabditidae</taxon>
        <taxon>Peloderinae</taxon>
        <taxon>Caenorhabditis</taxon>
    </lineage>
</organism>
<dbReference type="AlphaFoldDB" id="A0A2G5SX21"/>
<comment type="caution">
    <text evidence="1">The sequence shown here is derived from an EMBL/GenBank/DDBJ whole genome shotgun (WGS) entry which is preliminary data.</text>
</comment>
<protein>
    <submittedName>
        <fullName evidence="1">Uncharacterized protein</fullName>
    </submittedName>
</protein>